<feature type="domain" description="L-type lectin-like" evidence="8">
    <location>
        <begin position="21"/>
        <end position="241"/>
    </location>
</feature>
<feature type="transmembrane region" description="Helical" evidence="6">
    <location>
        <begin position="419"/>
        <end position="439"/>
    </location>
</feature>
<reference evidence="9" key="1">
    <citation type="submission" date="2021-03" db="EMBL/GenBank/DDBJ databases">
        <authorList>
            <person name="Palmer J.M."/>
        </authorList>
    </citation>
    <scope>NUCLEOTIDE SEQUENCE</scope>
    <source>
        <strain evidence="9">ARV_011</strain>
    </source>
</reference>
<dbReference type="InterPro" id="IPR013320">
    <property type="entry name" value="ConA-like_dom_sf"/>
</dbReference>
<dbReference type="SUPFAM" id="SSF49899">
    <property type="entry name" value="Concanavalin A-like lectins/glucanases"/>
    <property type="match status" value="1"/>
</dbReference>
<keyword evidence="3 7" id="KW-0732">Signal</keyword>
<dbReference type="PROSITE" id="PS51328">
    <property type="entry name" value="L_LECTIN_LIKE"/>
    <property type="match status" value="1"/>
</dbReference>
<proteinExistence type="predicted"/>
<protein>
    <recommendedName>
        <fullName evidence="8">L-type lectin-like domain-containing protein</fullName>
    </recommendedName>
</protein>
<evidence type="ECO:0000256" key="5">
    <source>
        <dbReference type="ARBA" id="ARBA00023136"/>
    </source>
</evidence>
<dbReference type="GO" id="GO:0005789">
    <property type="term" value="C:endoplasmic reticulum membrane"/>
    <property type="evidence" value="ECO:0007669"/>
    <property type="project" value="TreeGrafter"/>
</dbReference>
<dbReference type="GO" id="GO:0006888">
    <property type="term" value="P:endoplasmic reticulum to Golgi vesicle-mediated transport"/>
    <property type="evidence" value="ECO:0007669"/>
    <property type="project" value="TreeGrafter"/>
</dbReference>
<dbReference type="AlphaFoldDB" id="A0A9P8AKH9"/>
<dbReference type="Proteomes" id="UP000790833">
    <property type="component" value="Unassembled WGS sequence"/>
</dbReference>
<dbReference type="PANTHER" id="PTHR12223:SF28">
    <property type="entry name" value="LECTIN, MANNOSE BINDING 1 LIKE"/>
    <property type="match status" value="1"/>
</dbReference>
<evidence type="ECO:0000256" key="3">
    <source>
        <dbReference type="ARBA" id="ARBA00022729"/>
    </source>
</evidence>
<dbReference type="GeneID" id="66115676"/>
<dbReference type="OrthoDB" id="10265193at2759"/>
<keyword evidence="2 6" id="KW-0812">Transmembrane</keyword>
<dbReference type="GO" id="GO:0005793">
    <property type="term" value="C:endoplasmic reticulum-Golgi intermediate compartment"/>
    <property type="evidence" value="ECO:0007669"/>
    <property type="project" value="TreeGrafter"/>
</dbReference>
<evidence type="ECO:0000256" key="2">
    <source>
        <dbReference type="ARBA" id="ARBA00022692"/>
    </source>
</evidence>
<name>A0A9P8AKH9_9ASCO</name>
<sequence>MKLLSCVSAALVCFGLVQGSSYPKKDEELSLPALLKIDKLKTLDSHWYTSGNIRLDNGRLIIDSSNEGYGGIWSKQTLKPTSDEWTIEYVFRSTANEEDLKYGDKNGFLFFMVNADSFDVKNTANFGGPSKFDGFQFLINNKEQPGLKIFNNDGTKEIANQISESIGNCRFSFINTDVPFTIRVSYSKSRKWFKVQIDNNVCFKTDKITIPLNLIKLGLAGSVTSPSKELYDVLKLSVWDSLTPDAIDDHGILVDGRIKAAVKQEVVQAHPPTQGRQSIMEKNRQLREQLTGQQKVDLQPVLQRLDGLQKLINGLPHPGSTPVQDNNNNDNINEQMIKLQESFEDFKITLTGQFKELLQGISQLNEKVIGEVREQQSNIEEIGKKVDLLMNHHKEIQYQNQKQDRMESPRDNPDLIKVIIKWILLPIAISILILSIFIFRLRHDIKHSKLL</sequence>
<dbReference type="InterPro" id="IPR051136">
    <property type="entry name" value="Intracellular_Lectin-GPT"/>
</dbReference>
<comment type="subcellular location">
    <subcellularLocation>
        <location evidence="1">Membrane</location>
        <topology evidence="1">Single-pass type I membrane protein</topology>
    </subcellularLocation>
</comment>
<gene>
    <name evidence="9" type="ORF">KQ657_002302</name>
</gene>
<keyword evidence="10" id="KW-1185">Reference proteome</keyword>
<keyword evidence="5 6" id="KW-0472">Membrane</keyword>
<evidence type="ECO:0000256" key="7">
    <source>
        <dbReference type="SAM" id="SignalP"/>
    </source>
</evidence>
<accession>A0A9P8AKH9</accession>
<organism evidence="9 10">
    <name type="scientific">Scheffersomyces spartinae</name>
    <dbReference type="NCBI Taxonomy" id="45513"/>
    <lineage>
        <taxon>Eukaryota</taxon>
        <taxon>Fungi</taxon>
        <taxon>Dikarya</taxon>
        <taxon>Ascomycota</taxon>
        <taxon>Saccharomycotina</taxon>
        <taxon>Pichiomycetes</taxon>
        <taxon>Debaryomycetaceae</taxon>
        <taxon>Scheffersomyces</taxon>
    </lineage>
</organism>
<feature type="signal peptide" evidence="7">
    <location>
        <begin position="1"/>
        <end position="19"/>
    </location>
</feature>
<dbReference type="GO" id="GO:0005537">
    <property type="term" value="F:D-mannose binding"/>
    <property type="evidence" value="ECO:0007669"/>
    <property type="project" value="TreeGrafter"/>
</dbReference>
<dbReference type="GO" id="GO:0030134">
    <property type="term" value="C:COPII-coated ER to Golgi transport vesicle"/>
    <property type="evidence" value="ECO:0007669"/>
    <property type="project" value="TreeGrafter"/>
</dbReference>
<comment type="caution">
    <text evidence="9">The sequence shown here is derived from an EMBL/GenBank/DDBJ whole genome shotgun (WGS) entry which is preliminary data.</text>
</comment>
<dbReference type="EMBL" id="JAHMUF010000002">
    <property type="protein sequence ID" value="KAG7195916.1"/>
    <property type="molecule type" value="Genomic_DNA"/>
</dbReference>
<evidence type="ECO:0000313" key="10">
    <source>
        <dbReference type="Proteomes" id="UP000790833"/>
    </source>
</evidence>
<evidence type="ECO:0000313" key="9">
    <source>
        <dbReference type="EMBL" id="KAG7195916.1"/>
    </source>
</evidence>
<evidence type="ECO:0000256" key="4">
    <source>
        <dbReference type="ARBA" id="ARBA00022989"/>
    </source>
</evidence>
<evidence type="ECO:0000256" key="1">
    <source>
        <dbReference type="ARBA" id="ARBA00004479"/>
    </source>
</evidence>
<dbReference type="Pfam" id="PF03388">
    <property type="entry name" value="Lectin_leg-like"/>
    <property type="match status" value="1"/>
</dbReference>
<dbReference type="RefSeq" id="XP_043051461.1">
    <property type="nucleotide sequence ID" value="XM_043193073.1"/>
</dbReference>
<dbReference type="InterPro" id="IPR005052">
    <property type="entry name" value="Lectin_leg"/>
</dbReference>
<feature type="chain" id="PRO_5040477424" description="L-type lectin-like domain-containing protein" evidence="7">
    <location>
        <begin position="20"/>
        <end position="451"/>
    </location>
</feature>
<dbReference type="GO" id="GO:0000139">
    <property type="term" value="C:Golgi membrane"/>
    <property type="evidence" value="ECO:0007669"/>
    <property type="project" value="TreeGrafter"/>
</dbReference>
<keyword evidence="4 6" id="KW-1133">Transmembrane helix</keyword>
<dbReference type="Gene3D" id="2.60.120.200">
    <property type="match status" value="1"/>
</dbReference>
<evidence type="ECO:0000259" key="8">
    <source>
        <dbReference type="PROSITE" id="PS51328"/>
    </source>
</evidence>
<evidence type="ECO:0000256" key="6">
    <source>
        <dbReference type="SAM" id="Phobius"/>
    </source>
</evidence>
<dbReference type="PANTHER" id="PTHR12223">
    <property type="entry name" value="VESICULAR MANNOSE-BINDING LECTIN"/>
    <property type="match status" value="1"/>
</dbReference>